<name>A0A8K0HNS7_9ROSA</name>
<accession>A0A8K0HNS7</accession>
<dbReference type="GO" id="GO:0008168">
    <property type="term" value="F:methyltransferase activity"/>
    <property type="evidence" value="ECO:0007669"/>
    <property type="project" value="UniProtKB-UniRule"/>
</dbReference>
<keyword evidence="5 10" id="KW-0735">Signal-anchor</keyword>
<evidence type="ECO:0000313" key="12">
    <source>
        <dbReference type="EMBL" id="KAF3455403.1"/>
    </source>
</evidence>
<reference evidence="12" key="1">
    <citation type="submission" date="2020-03" db="EMBL/GenBank/DDBJ databases">
        <title>A high-quality chromosome-level genome assembly of a woody plant with both climbing and erect habits, Rhamnella rubrinervis.</title>
        <authorList>
            <person name="Lu Z."/>
            <person name="Yang Y."/>
            <person name="Zhu X."/>
            <person name="Sun Y."/>
        </authorList>
    </citation>
    <scope>NUCLEOTIDE SEQUENCE</scope>
    <source>
        <strain evidence="12">BYM</strain>
        <tissue evidence="12">Leaf</tissue>
    </source>
</reference>
<evidence type="ECO:0000256" key="1">
    <source>
        <dbReference type="ARBA" id="ARBA00008361"/>
    </source>
</evidence>
<evidence type="ECO:0000256" key="3">
    <source>
        <dbReference type="ARBA" id="ARBA00022679"/>
    </source>
</evidence>
<gene>
    <name evidence="12" type="ORF">FNV43_RR00027</name>
</gene>
<dbReference type="Proteomes" id="UP000796880">
    <property type="component" value="Unassembled WGS sequence"/>
</dbReference>
<dbReference type="GO" id="GO:0032259">
    <property type="term" value="P:methylation"/>
    <property type="evidence" value="ECO:0007669"/>
    <property type="project" value="UniProtKB-KW"/>
</dbReference>
<feature type="transmembrane region" description="Helical" evidence="10">
    <location>
        <begin position="91"/>
        <end position="113"/>
    </location>
</feature>
<keyword evidence="13" id="KW-1185">Reference proteome</keyword>
<dbReference type="InterPro" id="IPR029063">
    <property type="entry name" value="SAM-dependent_MTases_sf"/>
</dbReference>
<keyword evidence="3 10" id="KW-0808">Transferase</keyword>
<dbReference type="FunFam" id="3.40.50.150:FF:000076">
    <property type="entry name" value="probable methyltransferase PMT21"/>
    <property type="match status" value="1"/>
</dbReference>
<comment type="caution">
    <text evidence="12">The sequence shown here is derived from an EMBL/GenBank/DDBJ whole genome shotgun (WGS) entry which is preliminary data.</text>
</comment>
<protein>
    <recommendedName>
        <fullName evidence="10">Methyltransferase</fullName>
        <ecNumber evidence="10">2.1.1.-</ecNumber>
    </recommendedName>
</protein>
<dbReference type="GO" id="GO:0005768">
    <property type="term" value="C:endosome"/>
    <property type="evidence" value="ECO:0007669"/>
    <property type="project" value="TreeGrafter"/>
</dbReference>
<dbReference type="PANTHER" id="PTHR10108:SF968">
    <property type="entry name" value="METHYLTRANSFERASE PMT19-RELATED"/>
    <property type="match status" value="1"/>
</dbReference>
<evidence type="ECO:0000256" key="2">
    <source>
        <dbReference type="ARBA" id="ARBA00022603"/>
    </source>
</evidence>
<keyword evidence="7 10" id="KW-0472">Membrane</keyword>
<dbReference type="SUPFAM" id="SSF53335">
    <property type="entry name" value="S-adenosyl-L-methionine-dependent methyltransferases"/>
    <property type="match status" value="2"/>
</dbReference>
<evidence type="ECO:0000256" key="5">
    <source>
        <dbReference type="ARBA" id="ARBA00022968"/>
    </source>
</evidence>
<keyword evidence="8 10" id="KW-0325">Glycoprotein</keyword>
<dbReference type="Pfam" id="PF03141">
    <property type="entry name" value="Methyltransf_29"/>
    <property type="match status" value="1"/>
</dbReference>
<dbReference type="EMBL" id="VOIH02000001">
    <property type="protein sequence ID" value="KAF3455403.1"/>
    <property type="molecule type" value="Genomic_DNA"/>
</dbReference>
<organism evidence="12 13">
    <name type="scientific">Rhamnella rubrinervis</name>
    <dbReference type="NCBI Taxonomy" id="2594499"/>
    <lineage>
        <taxon>Eukaryota</taxon>
        <taxon>Viridiplantae</taxon>
        <taxon>Streptophyta</taxon>
        <taxon>Embryophyta</taxon>
        <taxon>Tracheophyta</taxon>
        <taxon>Spermatophyta</taxon>
        <taxon>Magnoliopsida</taxon>
        <taxon>eudicotyledons</taxon>
        <taxon>Gunneridae</taxon>
        <taxon>Pentapetalae</taxon>
        <taxon>rosids</taxon>
        <taxon>fabids</taxon>
        <taxon>Rosales</taxon>
        <taxon>Rhamnaceae</taxon>
        <taxon>rhamnoid group</taxon>
        <taxon>Rhamneae</taxon>
        <taxon>Rhamnella</taxon>
    </lineage>
</organism>
<evidence type="ECO:0000256" key="4">
    <source>
        <dbReference type="ARBA" id="ARBA00022692"/>
    </source>
</evidence>
<evidence type="ECO:0000256" key="6">
    <source>
        <dbReference type="ARBA" id="ARBA00022989"/>
    </source>
</evidence>
<feature type="region of interest" description="Disordered" evidence="11">
    <location>
        <begin position="53"/>
        <end position="79"/>
    </location>
</feature>
<dbReference type="EC" id="2.1.1.-" evidence="10"/>
<evidence type="ECO:0000256" key="9">
    <source>
        <dbReference type="ARBA" id="ARBA00060399"/>
    </source>
</evidence>
<keyword evidence="2 10" id="KW-0489">Methyltransferase</keyword>
<dbReference type="GO" id="GO:0005802">
    <property type="term" value="C:trans-Golgi network"/>
    <property type="evidence" value="ECO:0007669"/>
    <property type="project" value="TreeGrafter"/>
</dbReference>
<keyword evidence="4 10" id="KW-0812">Transmembrane</keyword>
<evidence type="ECO:0000256" key="10">
    <source>
        <dbReference type="RuleBase" id="RU366043"/>
    </source>
</evidence>
<dbReference type="GO" id="GO:0016020">
    <property type="term" value="C:membrane"/>
    <property type="evidence" value="ECO:0007669"/>
    <property type="project" value="UniProtKB-SubCell"/>
</dbReference>
<comment type="subcellular location">
    <subcellularLocation>
        <location evidence="9">Endomembrane system</location>
        <topology evidence="9">Single-pass type II membrane protein</topology>
    </subcellularLocation>
    <subcellularLocation>
        <location evidence="10">Membrane</location>
        <topology evidence="10">Single-pass type II membrane protein</topology>
    </subcellularLocation>
</comment>
<evidence type="ECO:0000256" key="11">
    <source>
        <dbReference type="SAM" id="MobiDB-lite"/>
    </source>
</evidence>
<proteinExistence type="inferred from homology"/>
<evidence type="ECO:0000256" key="8">
    <source>
        <dbReference type="ARBA" id="ARBA00023180"/>
    </source>
</evidence>
<dbReference type="AlphaFoldDB" id="A0A8K0HNS7"/>
<evidence type="ECO:0000256" key="7">
    <source>
        <dbReference type="ARBA" id="ARBA00023136"/>
    </source>
</evidence>
<dbReference type="Gene3D" id="3.40.50.150">
    <property type="entry name" value="Vaccinia Virus protein VP39"/>
    <property type="match status" value="1"/>
</dbReference>
<dbReference type="OrthoDB" id="2013972at2759"/>
<evidence type="ECO:0000313" key="13">
    <source>
        <dbReference type="Proteomes" id="UP000796880"/>
    </source>
</evidence>
<dbReference type="InterPro" id="IPR004159">
    <property type="entry name" value="Put_SAM_MeTrfase"/>
</dbReference>
<sequence length="666" mass="74978">MGFKRRKFRGIWEVKELTQNTSCLSALHLLHSSQCSTTTTTTTTTFLPNLFNGGLTGKKGREDKPKPISKMAIPPPPHPPNPLIKNRLIRVFLTIFLSSFFFILGSFTVTTTYTSSSSSSSSSSSALLQRHSLHCSHPNVSTSPPLQFSSLHTLPLPLESNKPLDFFGFCSENFTNYCPCNDPTRENRFPVGKTFQKERHCPETGESTVSGPSAGRLTVYKKSQNWVSLEGDRLVFPGGGTSFRQGVKGYVEEMKKVLPLTSGSIRTVLDVGCGVASFGASLMDYNILTMSIAPRDKHVAQVQLALERGLPAMLGVLSTHRLPYPSRSFDMVHCSRCLVPWTKYDGMYLMEIDRVLHPGGYWVLSGPPINWKVTYKGNQSKARDFETEQISLEDLAKRLCWKKEAETGTIAVWRKPTNHIHCIQKLKLWKSTRLCVGSDPDASWYEKMETCITPLPNVTDIHAISGGALGKWPKRLMTTPPRIKSDRIKGITANTFNEDIKLWSKRVTHYRVILKSLSTGKYRNIMDMNAGIGSFAAALMKFPAWVMNVVPYNAKENTLGVVFERGLIGTYMDWCEPFSTYPRTYDLIHAYNLFSMYKDKCDIVDILLEMHRILRPHGSAIIRDHVDIIVKVKGITDKIRWNAKIFHSENGPFHPEKILLVDNADE</sequence>
<dbReference type="PANTHER" id="PTHR10108">
    <property type="entry name" value="SAM-DEPENDENT METHYLTRANSFERASE"/>
    <property type="match status" value="1"/>
</dbReference>
<comment type="similarity">
    <text evidence="1 10">Belongs to the methyltransferase superfamily.</text>
</comment>
<keyword evidence="6 10" id="KW-1133">Transmembrane helix</keyword>